<sequence>MPAHLPSSLPWPAILACGPVAEPAHHVRPSHPGESDGLRWPNARVLPEPSLRTPIAIPMAGSTDDDAARQRAVAEAEHLCREEEERLRHKEAKRLRRAHEEEDHA</sequence>
<proteinExistence type="predicted"/>
<dbReference type="Proteomes" id="UP000479710">
    <property type="component" value="Unassembled WGS sequence"/>
</dbReference>
<name>A0A6G1C636_9ORYZ</name>
<keyword evidence="3" id="KW-1185">Reference proteome</keyword>
<accession>A0A6G1C636</accession>
<evidence type="ECO:0000313" key="2">
    <source>
        <dbReference type="EMBL" id="KAF0895254.1"/>
    </source>
</evidence>
<organism evidence="2 3">
    <name type="scientific">Oryza meyeriana var. granulata</name>
    <dbReference type="NCBI Taxonomy" id="110450"/>
    <lineage>
        <taxon>Eukaryota</taxon>
        <taxon>Viridiplantae</taxon>
        <taxon>Streptophyta</taxon>
        <taxon>Embryophyta</taxon>
        <taxon>Tracheophyta</taxon>
        <taxon>Spermatophyta</taxon>
        <taxon>Magnoliopsida</taxon>
        <taxon>Liliopsida</taxon>
        <taxon>Poales</taxon>
        <taxon>Poaceae</taxon>
        <taxon>BOP clade</taxon>
        <taxon>Oryzoideae</taxon>
        <taxon>Oryzeae</taxon>
        <taxon>Oryzinae</taxon>
        <taxon>Oryza</taxon>
        <taxon>Oryza meyeriana</taxon>
    </lineage>
</organism>
<evidence type="ECO:0000256" key="1">
    <source>
        <dbReference type="SAM" id="MobiDB-lite"/>
    </source>
</evidence>
<gene>
    <name evidence="2" type="ORF">E2562_008585</name>
</gene>
<feature type="region of interest" description="Disordered" evidence="1">
    <location>
        <begin position="82"/>
        <end position="105"/>
    </location>
</feature>
<reference evidence="2 3" key="1">
    <citation type="submission" date="2019-11" db="EMBL/GenBank/DDBJ databases">
        <title>Whole genome sequence of Oryza granulata.</title>
        <authorList>
            <person name="Li W."/>
        </authorList>
    </citation>
    <scope>NUCLEOTIDE SEQUENCE [LARGE SCALE GENOMIC DNA]</scope>
    <source>
        <strain evidence="3">cv. Menghai</strain>
        <tissue evidence="2">Leaf</tissue>
    </source>
</reference>
<evidence type="ECO:0000313" key="3">
    <source>
        <dbReference type="Proteomes" id="UP000479710"/>
    </source>
</evidence>
<comment type="caution">
    <text evidence="2">The sequence shown here is derived from an EMBL/GenBank/DDBJ whole genome shotgun (WGS) entry which is preliminary data.</text>
</comment>
<feature type="region of interest" description="Disordered" evidence="1">
    <location>
        <begin position="25"/>
        <end position="44"/>
    </location>
</feature>
<protein>
    <submittedName>
        <fullName evidence="2">Uncharacterized protein</fullName>
    </submittedName>
</protein>
<dbReference type="EMBL" id="SPHZ02000010">
    <property type="protein sequence ID" value="KAF0895254.1"/>
    <property type="molecule type" value="Genomic_DNA"/>
</dbReference>
<dbReference type="AlphaFoldDB" id="A0A6G1C636"/>